<dbReference type="EC" id="3.1.3.48" evidence="2"/>
<accession>A0AAV4HPQ9</accession>
<reference evidence="7 8" key="1">
    <citation type="journal article" date="2021" name="Elife">
        <title>Chloroplast acquisition without the gene transfer in kleptoplastic sea slugs, Plakobranchus ocellatus.</title>
        <authorList>
            <person name="Maeda T."/>
            <person name="Takahashi S."/>
            <person name="Yoshida T."/>
            <person name="Shimamura S."/>
            <person name="Takaki Y."/>
            <person name="Nagai Y."/>
            <person name="Toyoda A."/>
            <person name="Suzuki Y."/>
            <person name="Arimoto A."/>
            <person name="Ishii H."/>
            <person name="Satoh N."/>
            <person name="Nishiyama T."/>
            <person name="Hasebe M."/>
            <person name="Maruyama T."/>
            <person name="Minagawa J."/>
            <person name="Obokata J."/>
            <person name="Shigenobu S."/>
        </authorList>
    </citation>
    <scope>NUCLEOTIDE SEQUENCE [LARGE SCALE GENOMIC DNA]</scope>
</reference>
<dbReference type="PROSITE" id="PS50055">
    <property type="entry name" value="TYR_PHOSPHATASE_PTP"/>
    <property type="match status" value="1"/>
</dbReference>
<dbReference type="GO" id="GO:0004725">
    <property type="term" value="F:protein tyrosine phosphatase activity"/>
    <property type="evidence" value="ECO:0007669"/>
    <property type="project" value="UniProtKB-EC"/>
</dbReference>
<sequence length="253" mass="27973">MTNFIIVIISIITIIVSDKQVKGENELGLGNTSILAIIGTLAALFIIIVVTVAAIVYRRRLQGKLGRKNEERKESGIDLNDLSGYANAPPAVGSTKRRKKTSKRLKLPSALALRKSAVGGIESPESDGTYQNLESGNTAVSVENLKTYILQHSAGSKLQDEFASVPQTNGSPQTVAVLRENVKKNRYKNIIPCKCFVLRTPHDFKGNKAFIASQGPNDKMIDDFVRMLWEQRVDKIVMLTNLVEEAKVRYLLF</sequence>
<comment type="similarity">
    <text evidence="1">Belongs to the protein-tyrosine phosphatase family.</text>
</comment>
<evidence type="ECO:0000256" key="5">
    <source>
        <dbReference type="SAM" id="Phobius"/>
    </source>
</evidence>
<keyword evidence="4" id="KW-0904">Protein phosphatase</keyword>
<dbReference type="SUPFAM" id="SSF52799">
    <property type="entry name" value="(Phosphotyrosine protein) phosphatases II"/>
    <property type="match status" value="1"/>
</dbReference>
<evidence type="ECO:0000259" key="6">
    <source>
        <dbReference type="PROSITE" id="PS50055"/>
    </source>
</evidence>
<name>A0AAV4HPQ9_9GAST</name>
<keyword evidence="5" id="KW-0472">Membrane</keyword>
<comment type="caution">
    <text evidence="7">The sequence shown here is derived from an EMBL/GenBank/DDBJ whole genome shotgun (WGS) entry which is preliminary data.</text>
</comment>
<protein>
    <recommendedName>
        <fullName evidence="2">protein-tyrosine-phosphatase</fullName>
        <ecNumber evidence="2">3.1.3.48</ecNumber>
    </recommendedName>
</protein>
<evidence type="ECO:0000313" key="8">
    <source>
        <dbReference type="Proteomes" id="UP000762676"/>
    </source>
</evidence>
<organism evidence="7 8">
    <name type="scientific">Elysia marginata</name>
    <dbReference type="NCBI Taxonomy" id="1093978"/>
    <lineage>
        <taxon>Eukaryota</taxon>
        <taxon>Metazoa</taxon>
        <taxon>Spiralia</taxon>
        <taxon>Lophotrochozoa</taxon>
        <taxon>Mollusca</taxon>
        <taxon>Gastropoda</taxon>
        <taxon>Heterobranchia</taxon>
        <taxon>Euthyneura</taxon>
        <taxon>Panpulmonata</taxon>
        <taxon>Sacoglossa</taxon>
        <taxon>Placobranchoidea</taxon>
        <taxon>Plakobranchidae</taxon>
        <taxon>Elysia</taxon>
    </lineage>
</organism>
<dbReference type="AlphaFoldDB" id="A0AAV4HPQ9"/>
<keyword evidence="5" id="KW-0812">Transmembrane</keyword>
<proteinExistence type="inferred from homology"/>
<dbReference type="InterPro" id="IPR000242">
    <property type="entry name" value="PTP_cat"/>
</dbReference>
<evidence type="ECO:0000256" key="2">
    <source>
        <dbReference type="ARBA" id="ARBA00013064"/>
    </source>
</evidence>
<dbReference type="InterPro" id="IPR050348">
    <property type="entry name" value="Protein-Tyr_Phosphatase"/>
</dbReference>
<dbReference type="PANTHER" id="PTHR19134:SF562">
    <property type="entry name" value="PROTEIN-TYROSINE-PHOSPHATASE"/>
    <property type="match status" value="1"/>
</dbReference>
<dbReference type="Gene3D" id="3.90.190.10">
    <property type="entry name" value="Protein tyrosine phosphatase superfamily"/>
    <property type="match status" value="1"/>
</dbReference>
<dbReference type="Proteomes" id="UP000762676">
    <property type="component" value="Unassembled WGS sequence"/>
</dbReference>
<feature type="transmembrane region" description="Helical" evidence="5">
    <location>
        <begin position="33"/>
        <end position="57"/>
    </location>
</feature>
<dbReference type="Pfam" id="PF00102">
    <property type="entry name" value="Y_phosphatase"/>
    <property type="match status" value="1"/>
</dbReference>
<evidence type="ECO:0000256" key="3">
    <source>
        <dbReference type="ARBA" id="ARBA00022801"/>
    </source>
</evidence>
<keyword evidence="5" id="KW-1133">Transmembrane helix</keyword>
<dbReference type="PANTHER" id="PTHR19134">
    <property type="entry name" value="RECEPTOR-TYPE TYROSINE-PROTEIN PHOSPHATASE"/>
    <property type="match status" value="1"/>
</dbReference>
<evidence type="ECO:0000256" key="1">
    <source>
        <dbReference type="ARBA" id="ARBA00009580"/>
    </source>
</evidence>
<keyword evidence="7" id="KW-0675">Receptor</keyword>
<feature type="domain" description="Tyrosine-protein phosphatase" evidence="6">
    <location>
        <begin position="158"/>
        <end position="250"/>
    </location>
</feature>
<keyword evidence="3" id="KW-0378">Hydrolase</keyword>
<dbReference type="InterPro" id="IPR029021">
    <property type="entry name" value="Prot-tyrosine_phosphatase-like"/>
</dbReference>
<gene>
    <name evidence="7" type="ORF">ElyMa_001065600</name>
</gene>
<dbReference type="EMBL" id="BMAT01002149">
    <property type="protein sequence ID" value="GFS00194.1"/>
    <property type="molecule type" value="Genomic_DNA"/>
</dbReference>
<evidence type="ECO:0000256" key="4">
    <source>
        <dbReference type="ARBA" id="ARBA00022912"/>
    </source>
</evidence>
<keyword evidence="8" id="KW-1185">Reference proteome</keyword>
<evidence type="ECO:0000313" key="7">
    <source>
        <dbReference type="EMBL" id="GFS00194.1"/>
    </source>
</evidence>